<sequence>MRILGLDVGSKTIGVAISDPLGWTAQGITTIKRQSFTKDVEAIKKIYDEYGVDKIVVGLPKNMNGTIGETGEMVQDLCQRIKNEFSPEIVLWDERLTTVAAERAMLEADLSRKKRKKIVDKIAATYILQGYLDRISNEKN</sequence>
<dbReference type="GO" id="GO:0005829">
    <property type="term" value="C:cytosol"/>
    <property type="evidence" value="ECO:0007669"/>
    <property type="project" value="TreeGrafter"/>
</dbReference>
<evidence type="ECO:0000313" key="8">
    <source>
        <dbReference type="Proteomes" id="UP000460287"/>
    </source>
</evidence>
<proteinExistence type="inferred from homology"/>
<evidence type="ECO:0000256" key="3">
    <source>
        <dbReference type="ARBA" id="ARBA00022722"/>
    </source>
</evidence>
<reference evidence="7 8" key="1">
    <citation type="submission" date="2019-08" db="EMBL/GenBank/DDBJ databases">
        <title>In-depth cultivation of the pig gut microbiome towards novel bacterial diversity and tailored functional studies.</title>
        <authorList>
            <person name="Wylensek D."/>
            <person name="Hitch T.C.A."/>
            <person name="Clavel T."/>
        </authorList>
    </citation>
    <scope>NUCLEOTIDE SEQUENCE [LARGE SCALE GENOMIC DNA]</scope>
    <source>
        <strain evidence="7 8">WCA-383-APC-5B</strain>
    </source>
</reference>
<comment type="caution">
    <text evidence="7">The sequence shown here is derived from an EMBL/GenBank/DDBJ whole genome shotgun (WGS) entry which is preliminary data.</text>
</comment>
<dbReference type="EMBL" id="VULX01000001">
    <property type="protein sequence ID" value="MSR90226.1"/>
    <property type="molecule type" value="Genomic_DNA"/>
</dbReference>
<protein>
    <recommendedName>
        <fullName evidence="5">Putative pre-16S rRNA nuclease</fullName>
        <ecNumber evidence="5">3.1.-.-</ecNumber>
    </recommendedName>
</protein>
<evidence type="ECO:0000256" key="2">
    <source>
        <dbReference type="ARBA" id="ARBA00022517"/>
    </source>
</evidence>
<dbReference type="CDD" id="cd16964">
    <property type="entry name" value="YqgF"/>
    <property type="match status" value="1"/>
</dbReference>
<feature type="domain" description="YqgF/RNase H-like" evidence="6">
    <location>
        <begin position="1"/>
        <end position="101"/>
    </location>
</feature>
<dbReference type="GO" id="GO:0016788">
    <property type="term" value="F:hydrolase activity, acting on ester bonds"/>
    <property type="evidence" value="ECO:0007669"/>
    <property type="project" value="UniProtKB-UniRule"/>
</dbReference>
<comment type="subcellular location">
    <subcellularLocation>
        <location evidence="5">Cytoplasm</location>
    </subcellularLocation>
</comment>
<dbReference type="GO" id="GO:0004518">
    <property type="term" value="F:nuclease activity"/>
    <property type="evidence" value="ECO:0007669"/>
    <property type="project" value="UniProtKB-KW"/>
</dbReference>
<dbReference type="InterPro" id="IPR005227">
    <property type="entry name" value="YqgF"/>
</dbReference>
<comment type="similarity">
    <text evidence="5">Belongs to the YqgF HJR family.</text>
</comment>
<evidence type="ECO:0000256" key="5">
    <source>
        <dbReference type="HAMAP-Rule" id="MF_00651"/>
    </source>
</evidence>
<dbReference type="GO" id="GO:0000967">
    <property type="term" value="P:rRNA 5'-end processing"/>
    <property type="evidence" value="ECO:0007669"/>
    <property type="project" value="UniProtKB-UniRule"/>
</dbReference>
<dbReference type="SUPFAM" id="SSF53098">
    <property type="entry name" value="Ribonuclease H-like"/>
    <property type="match status" value="1"/>
</dbReference>
<dbReference type="AlphaFoldDB" id="A0A7X2T055"/>
<dbReference type="SMART" id="SM00732">
    <property type="entry name" value="YqgFc"/>
    <property type="match status" value="1"/>
</dbReference>
<comment type="function">
    <text evidence="5">Could be a nuclease involved in processing of the 5'-end of pre-16S rRNA.</text>
</comment>
<dbReference type="Pfam" id="PF03652">
    <property type="entry name" value="RuvX"/>
    <property type="match status" value="1"/>
</dbReference>
<dbReference type="RefSeq" id="WP_154530093.1">
    <property type="nucleotide sequence ID" value="NZ_JAQXTV010000076.1"/>
</dbReference>
<dbReference type="EC" id="3.1.-.-" evidence="5"/>
<dbReference type="NCBIfam" id="TIGR00250">
    <property type="entry name" value="RNAse_H_YqgF"/>
    <property type="match status" value="1"/>
</dbReference>
<organism evidence="7 8">
    <name type="scientific">Inconstantimicrobium porci</name>
    <dbReference type="NCBI Taxonomy" id="2652291"/>
    <lineage>
        <taxon>Bacteria</taxon>
        <taxon>Bacillati</taxon>
        <taxon>Bacillota</taxon>
        <taxon>Clostridia</taxon>
        <taxon>Eubacteriales</taxon>
        <taxon>Clostridiaceae</taxon>
        <taxon>Inconstantimicrobium</taxon>
    </lineage>
</organism>
<keyword evidence="4 5" id="KW-0378">Hydrolase</keyword>
<evidence type="ECO:0000259" key="6">
    <source>
        <dbReference type="SMART" id="SM00732"/>
    </source>
</evidence>
<keyword evidence="2 5" id="KW-0690">Ribosome biogenesis</keyword>
<accession>A0A7X2T055</accession>
<dbReference type="HAMAP" id="MF_00651">
    <property type="entry name" value="Nuclease_YqgF"/>
    <property type="match status" value="1"/>
</dbReference>
<keyword evidence="3 5" id="KW-0540">Nuclease</keyword>
<dbReference type="InterPro" id="IPR037027">
    <property type="entry name" value="YqgF/RNaseH-like_dom_sf"/>
</dbReference>
<dbReference type="PANTHER" id="PTHR33317">
    <property type="entry name" value="POLYNUCLEOTIDYL TRANSFERASE, RIBONUCLEASE H-LIKE SUPERFAMILY PROTEIN"/>
    <property type="match status" value="1"/>
</dbReference>
<dbReference type="InterPro" id="IPR006641">
    <property type="entry name" value="YqgF/RNaseH-like_dom"/>
</dbReference>
<dbReference type="InterPro" id="IPR012337">
    <property type="entry name" value="RNaseH-like_sf"/>
</dbReference>
<dbReference type="Gene3D" id="3.30.420.140">
    <property type="entry name" value="YqgF/RNase H-like domain"/>
    <property type="match status" value="1"/>
</dbReference>
<evidence type="ECO:0000256" key="4">
    <source>
        <dbReference type="ARBA" id="ARBA00022801"/>
    </source>
</evidence>
<keyword evidence="8" id="KW-1185">Reference proteome</keyword>
<dbReference type="Proteomes" id="UP000460287">
    <property type="component" value="Unassembled WGS sequence"/>
</dbReference>
<keyword evidence="1 5" id="KW-0963">Cytoplasm</keyword>
<gene>
    <name evidence="7" type="primary">ruvX</name>
    <name evidence="7" type="ORF">FYJ33_02035</name>
</gene>
<evidence type="ECO:0000256" key="1">
    <source>
        <dbReference type="ARBA" id="ARBA00022490"/>
    </source>
</evidence>
<name>A0A7X2T055_9CLOT</name>
<dbReference type="PANTHER" id="PTHR33317:SF4">
    <property type="entry name" value="POLYNUCLEOTIDYL TRANSFERASE, RIBONUCLEASE H-LIKE SUPERFAMILY PROTEIN"/>
    <property type="match status" value="1"/>
</dbReference>
<evidence type="ECO:0000313" key="7">
    <source>
        <dbReference type="EMBL" id="MSR90226.1"/>
    </source>
</evidence>